<reference evidence="8" key="1">
    <citation type="submission" date="2025-08" db="UniProtKB">
        <authorList>
            <consortium name="Ensembl"/>
        </authorList>
    </citation>
    <scope>IDENTIFICATION</scope>
</reference>
<dbReference type="InterPro" id="IPR050688">
    <property type="entry name" value="Zinc_finger/UBP_domain"/>
</dbReference>
<organism evidence="8 9">
    <name type="scientific">Hippocampus comes</name>
    <name type="common">Tiger tail seahorse</name>
    <dbReference type="NCBI Taxonomy" id="109280"/>
    <lineage>
        <taxon>Eukaryota</taxon>
        <taxon>Metazoa</taxon>
        <taxon>Chordata</taxon>
        <taxon>Craniata</taxon>
        <taxon>Vertebrata</taxon>
        <taxon>Euteleostomi</taxon>
        <taxon>Actinopterygii</taxon>
        <taxon>Neopterygii</taxon>
        <taxon>Teleostei</taxon>
        <taxon>Neoteleostei</taxon>
        <taxon>Acanthomorphata</taxon>
        <taxon>Syngnathiaria</taxon>
        <taxon>Syngnathiformes</taxon>
        <taxon>Syngnathoidei</taxon>
        <taxon>Syngnathidae</taxon>
        <taxon>Hippocampus</taxon>
    </lineage>
</organism>
<feature type="region of interest" description="Disordered" evidence="6">
    <location>
        <begin position="27"/>
        <end position="47"/>
    </location>
</feature>
<feature type="compositionally biased region" description="Basic and acidic residues" evidence="6">
    <location>
        <begin position="381"/>
        <end position="390"/>
    </location>
</feature>
<feature type="domain" description="C2H2-type" evidence="7">
    <location>
        <begin position="506"/>
        <end position="530"/>
    </location>
</feature>
<dbReference type="SUPFAM" id="SSF57667">
    <property type="entry name" value="beta-beta-alpha zinc fingers"/>
    <property type="match status" value="1"/>
</dbReference>
<dbReference type="GO" id="GO:0005634">
    <property type="term" value="C:nucleus"/>
    <property type="evidence" value="ECO:0007669"/>
    <property type="project" value="TreeGrafter"/>
</dbReference>
<evidence type="ECO:0000256" key="6">
    <source>
        <dbReference type="SAM" id="MobiDB-lite"/>
    </source>
</evidence>
<sequence length="530" mass="60286">MGLWNNHLLKKHLDSVLETCDDKRENSATATADTDTPALGSRGVSLGKTNEGCSRDWYLEPPEVRRQLNHFSLMAQSKAATAPAARQIGGGGPLRCENCSFFCEDLPTMRRHYVSRHGRKLLACKDCDFFTGLKKAMRVHVDADHRGFRNEAPPPEGLRCPFCLYQSHDKNRMIDHVLLHREERVVPMEVRRAKLSRYLRGLVFRCHLCTYTSASADNLRSHAAKHQRLKPYRCRLCYFDCAGLGDLEAHLCAKHQVMRNHELVGQVSLEQLEQLQLNRRPEEDRHQDERERAREQRPDLENAQDFFGRAKEADGGKPAREVSGDPENRLGETAAHKRERQNDAASPDAKDSDTAHIPPPENRDTKEEADDDDDEEEEEGGAEKQDEKAHGSKLQMLNVEEDIPRHSPQPDEVGATRSFSSGEEPRAGFSESSGKVAKKTLKREMSAPLLGRFSEPPRDDKAHKRKICQALREEEEEEEEDGRDREGQKRLKVDDFSQLKGVDMTFSCSLCGRNLRSKEEMQRHAARHGM</sequence>
<evidence type="ECO:0000313" key="9">
    <source>
        <dbReference type="Proteomes" id="UP000264820"/>
    </source>
</evidence>
<dbReference type="SMART" id="SM00355">
    <property type="entry name" value="ZnF_C2H2"/>
    <property type="match status" value="6"/>
</dbReference>
<feature type="compositionally biased region" description="Basic and acidic residues" evidence="6">
    <location>
        <begin position="308"/>
        <end position="354"/>
    </location>
</feature>
<dbReference type="Gene3D" id="3.30.160.60">
    <property type="entry name" value="Classic Zinc Finger"/>
    <property type="match status" value="2"/>
</dbReference>
<dbReference type="STRING" id="109280.ENSHCOP00000006223"/>
<feature type="region of interest" description="Disordered" evidence="6">
    <location>
        <begin position="276"/>
        <end position="492"/>
    </location>
</feature>
<dbReference type="AlphaFoldDB" id="A0A3Q2XNG1"/>
<evidence type="ECO:0000256" key="5">
    <source>
        <dbReference type="PROSITE-ProRule" id="PRU00042"/>
    </source>
</evidence>
<dbReference type="PROSITE" id="PS50157">
    <property type="entry name" value="ZINC_FINGER_C2H2_2"/>
    <property type="match status" value="2"/>
</dbReference>
<evidence type="ECO:0000259" key="7">
    <source>
        <dbReference type="PROSITE" id="PS50157"/>
    </source>
</evidence>
<dbReference type="InterPro" id="IPR036236">
    <property type="entry name" value="Znf_C2H2_sf"/>
</dbReference>
<keyword evidence="4" id="KW-0862">Zinc</keyword>
<evidence type="ECO:0000256" key="1">
    <source>
        <dbReference type="ARBA" id="ARBA00022723"/>
    </source>
</evidence>
<dbReference type="PANTHER" id="PTHR24403">
    <property type="entry name" value="ZINC FINGER PROTEIN"/>
    <property type="match status" value="1"/>
</dbReference>
<feature type="compositionally biased region" description="Low complexity" evidence="6">
    <location>
        <begin position="28"/>
        <end position="38"/>
    </location>
</feature>
<keyword evidence="2" id="KW-0677">Repeat</keyword>
<dbReference type="GO" id="GO:0008270">
    <property type="term" value="F:zinc ion binding"/>
    <property type="evidence" value="ECO:0007669"/>
    <property type="project" value="UniProtKB-KW"/>
</dbReference>
<protein>
    <recommendedName>
        <fullName evidence="7">C2H2-type domain-containing protein</fullName>
    </recommendedName>
</protein>
<keyword evidence="1" id="KW-0479">Metal-binding</keyword>
<proteinExistence type="predicted"/>
<dbReference type="GeneTree" id="ENSGT00940000156411"/>
<dbReference type="PANTHER" id="PTHR24403:SF67">
    <property type="entry name" value="FI01116P-RELATED"/>
    <property type="match status" value="1"/>
</dbReference>
<feature type="compositionally biased region" description="Basic and acidic residues" evidence="6">
    <location>
        <begin position="279"/>
        <end position="300"/>
    </location>
</feature>
<feature type="compositionally biased region" description="Acidic residues" evidence="6">
    <location>
        <begin position="367"/>
        <end position="380"/>
    </location>
</feature>
<dbReference type="PROSITE" id="PS00028">
    <property type="entry name" value="ZINC_FINGER_C2H2_1"/>
    <property type="match status" value="1"/>
</dbReference>
<evidence type="ECO:0000256" key="2">
    <source>
        <dbReference type="ARBA" id="ARBA00022737"/>
    </source>
</evidence>
<accession>A0A3Q2XNG1</accession>
<name>A0A3Q2XNG1_HIPCM</name>
<evidence type="ECO:0000256" key="3">
    <source>
        <dbReference type="ARBA" id="ARBA00022771"/>
    </source>
</evidence>
<dbReference type="Proteomes" id="UP000264820">
    <property type="component" value="Unplaced"/>
</dbReference>
<evidence type="ECO:0000313" key="8">
    <source>
        <dbReference type="Ensembl" id="ENSHCOP00000006223.1"/>
    </source>
</evidence>
<keyword evidence="3 5" id="KW-0863">Zinc-finger</keyword>
<dbReference type="InterPro" id="IPR013087">
    <property type="entry name" value="Znf_C2H2_type"/>
</dbReference>
<feature type="domain" description="C2H2-type" evidence="7">
    <location>
        <begin position="204"/>
        <end position="231"/>
    </location>
</feature>
<keyword evidence="9" id="KW-1185">Reference proteome</keyword>
<reference evidence="8" key="2">
    <citation type="submission" date="2025-09" db="UniProtKB">
        <authorList>
            <consortium name="Ensembl"/>
        </authorList>
    </citation>
    <scope>IDENTIFICATION</scope>
</reference>
<feature type="compositionally biased region" description="Basic and acidic residues" evidence="6">
    <location>
        <begin position="482"/>
        <end position="492"/>
    </location>
</feature>
<evidence type="ECO:0000256" key="4">
    <source>
        <dbReference type="ARBA" id="ARBA00022833"/>
    </source>
</evidence>
<dbReference type="GO" id="GO:0045944">
    <property type="term" value="P:positive regulation of transcription by RNA polymerase II"/>
    <property type="evidence" value="ECO:0007669"/>
    <property type="project" value="TreeGrafter"/>
</dbReference>
<dbReference type="Ensembl" id="ENSHCOT00000004032.1">
    <property type="protein sequence ID" value="ENSHCOP00000006223.1"/>
    <property type="gene ID" value="ENSHCOG00000007979.1"/>
</dbReference>